<name>D8MXI0_ERWBE</name>
<dbReference type="HOGENOM" id="CLU_3309421_0_0_6"/>
<dbReference type="AlphaFoldDB" id="D8MXI0"/>
<gene>
    <name evidence="1" type="ordered locus">EbC_40060</name>
</gene>
<dbReference type="EMBL" id="FP236843">
    <property type="protein sequence ID" value="CAX61537.1"/>
    <property type="molecule type" value="Genomic_DNA"/>
</dbReference>
<keyword evidence="2" id="KW-1185">Reference proteome</keyword>
<protein>
    <submittedName>
        <fullName evidence="1">Uncharacterized protein</fullName>
    </submittedName>
</protein>
<organism evidence="2">
    <name type="scientific">Erwinia billingiae (strain Eb661)</name>
    <dbReference type="NCBI Taxonomy" id="634500"/>
    <lineage>
        <taxon>Bacteria</taxon>
        <taxon>Pseudomonadati</taxon>
        <taxon>Pseudomonadota</taxon>
        <taxon>Gammaproteobacteria</taxon>
        <taxon>Enterobacterales</taxon>
        <taxon>Erwiniaceae</taxon>
        <taxon>Erwinia</taxon>
    </lineage>
</organism>
<evidence type="ECO:0000313" key="1">
    <source>
        <dbReference type="EMBL" id="CAX61537.1"/>
    </source>
</evidence>
<evidence type="ECO:0000313" key="2">
    <source>
        <dbReference type="Proteomes" id="UP000008793"/>
    </source>
</evidence>
<proteinExistence type="predicted"/>
<dbReference type="KEGG" id="ebi:EbC_40060"/>
<dbReference type="STRING" id="634500.EbC_40060"/>
<accession>D8MXI0</accession>
<dbReference type="Proteomes" id="UP000008793">
    <property type="component" value="Chromosome"/>
</dbReference>
<reference evidence="1 2" key="1">
    <citation type="journal article" date="2010" name="BMC Genomics">
        <title>Genome comparison of the epiphytic bacteria Erwinia billingiae and E. tasmaniensis with the pear pathogen E. pyrifoliae.</title>
        <authorList>
            <person name="Kube M."/>
            <person name="Migdoll A.M."/>
            <person name="Gehring I."/>
            <person name="Heitmann K."/>
            <person name="Mayer Y."/>
            <person name="Kuhl H."/>
            <person name="Knaust F."/>
            <person name="Geider K."/>
            <person name="Reinhardt R."/>
        </authorList>
    </citation>
    <scope>NUCLEOTIDE SEQUENCE [LARGE SCALE GENOMIC DNA]</scope>
    <source>
        <strain evidence="1 2">Eb661</strain>
    </source>
</reference>
<sequence length="39" mass="4359">MSDLPAIHCSFAVFFRNQMPGAKLPLRSQAALVSIHTRF</sequence>